<proteinExistence type="predicted"/>
<organism evidence="3 4">
    <name type="scientific">Gordonia desulfuricans</name>
    <dbReference type="NCBI Taxonomy" id="89051"/>
    <lineage>
        <taxon>Bacteria</taxon>
        <taxon>Bacillati</taxon>
        <taxon>Actinomycetota</taxon>
        <taxon>Actinomycetes</taxon>
        <taxon>Mycobacteriales</taxon>
        <taxon>Gordoniaceae</taxon>
        <taxon>Gordonia</taxon>
    </lineage>
</organism>
<dbReference type="InterPro" id="IPR043129">
    <property type="entry name" value="ATPase_NBD"/>
</dbReference>
<dbReference type="Gene3D" id="3.90.640.10">
    <property type="entry name" value="Actin, Chain A, domain 4"/>
    <property type="match status" value="1"/>
</dbReference>
<name>A0A7K3LUK9_9ACTN</name>
<feature type="transmembrane region" description="Helical" evidence="2">
    <location>
        <begin position="329"/>
        <end position="353"/>
    </location>
</feature>
<dbReference type="SUPFAM" id="SSF53067">
    <property type="entry name" value="Actin-like ATPase domain"/>
    <property type="match status" value="1"/>
</dbReference>
<evidence type="ECO:0000313" key="3">
    <source>
        <dbReference type="EMBL" id="NDK91970.1"/>
    </source>
</evidence>
<dbReference type="Proteomes" id="UP000466307">
    <property type="component" value="Unassembled WGS sequence"/>
</dbReference>
<sequence length="516" mass="52983">MGNVISSEFETSVQGPGDDITSLGVSSGDGMIHYVLLTSDESGRHGVESRVIDVDPSDGLDPVGRVNAGIDLVLDAVRTADVRVGPIGVSARTATQRRRLGSTGSGTRRQIHLVSDAEAVAAFLTGTGQIERFGSVLVADCGDTGMSLYTVEPTSGRIAADARTDVLSGRALDEALADRVAARSDLDGTQTRRGRASLVGACRTAKEETSGPDTVGITPAGIPTGVRLTDEMVEQAARPMVEQARTVIAEHLEGLRTAAGPAPEALVLVGGLANLPVLAELGEGTGLELIRPDTPELVAATGAALLARRSGAGRVTFIGGRRRSGWMPLAPVAAVIGFCCALLVTAVAVGATLTSDSGDADPSTTTVESERWVGTVEPDWTTTAHTTRMSSVDSPTATHNTVTTYPPNGWTPGWATTELPLPTAGTSTWTLGPSSAPTTTETSVPDMPTRPTRPTWSTWTIPPNLIPPELIPSLGVPTTAPGDVAEPAPGQSLLPPSGSQPAGTPPAEVTTTTPAA</sequence>
<keyword evidence="2" id="KW-0812">Transmembrane</keyword>
<dbReference type="RefSeq" id="WP_053777722.1">
    <property type="nucleotide sequence ID" value="NZ_JAADZU010000092.1"/>
</dbReference>
<reference evidence="3 4" key="1">
    <citation type="submission" date="2020-01" db="EMBL/GenBank/DDBJ databases">
        <title>Investigation of new actinobacteria for the biodesulphurisation of diesel fuel.</title>
        <authorList>
            <person name="Athi Narayanan S.M."/>
        </authorList>
    </citation>
    <scope>NUCLEOTIDE SEQUENCE [LARGE SCALE GENOMIC DNA]</scope>
    <source>
        <strain evidence="3 4">213E</strain>
    </source>
</reference>
<comment type="caution">
    <text evidence="3">The sequence shown here is derived from an EMBL/GenBank/DDBJ whole genome shotgun (WGS) entry which is preliminary data.</text>
</comment>
<feature type="compositionally biased region" description="Polar residues" evidence="1">
    <location>
        <begin position="429"/>
        <end position="443"/>
    </location>
</feature>
<feature type="compositionally biased region" description="Polar residues" evidence="1">
    <location>
        <begin position="1"/>
        <end position="14"/>
    </location>
</feature>
<keyword evidence="2" id="KW-1133">Transmembrane helix</keyword>
<accession>A0A7K3LUK9</accession>
<evidence type="ECO:0000256" key="2">
    <source>
        <dbReference type="SAM" id="Phobius"/>
    </source>
</evidence>
<keyword evidence="2" id="KW-0472">Membrane</keyword>
<feature type="compositionally biased region" description="Polar residues" evidence="1">
    <location>
        <begin position="380"/>
        <end position="406"/>
    </location>
</feature>
<dbReference type="EMBL" id="JAADZU010000092">
    <property type="protein sequence ID" value="NDK91970.1"/>
    <property type="molecule type" value="Genomic_DNA"/>
</dbReference>
<protein>
    <submittedName>
        <fullName evidence="3">Molecular chaperone</fullName>
    </submittedName>
</protein>
<dbReference type="AlphaFoldDB" id="A0A7K3LUK9"/>
<feature type="region of interest" description="Disordered" evidence="1">
    <location>
        <begin position="429"/>
        <end position="516"/>
    </location>
</feature>
<feature type="compositionally biased region" description="Low complexity" evidence="1">
    <location>
        <begin position="501"/>
        <end position="516"/>
    </location>
</feature>
<evidence type="ECO:0000313" key="4">
    <source>
        <dbReference type="Proteomes" id="UP000466307"/>
    </source>
</evidence>
<evidence type="ECO:0000256" key="1">
    <source>
        <dbReference type="SAM" id="MobiDB-lite"/>
    </source>
</evidence>
<dbReference type="PANTHER" id="PTHR42749">
    <property type="entry name" value="CELL SHAPE-DETERMINING PROTEIN MREB"/>
    <property type="match status" value="1"/>
</dbReference>
<dbReference type="Gene3D" id="3.30.420.40">
    <property type="match status" value="2"/>
</dbReference>
<feature type="region of interest" description="Disordered" evidence="1">
    <location>
        <begin position="1"/>
        <end position="22"/>
    </location>
</feature>
<dbReference type="PANTHER" id="PTHR42749:SF1">
    <property type="entry name" value="CELL SHAPE-DETERMINING PROTEIN MREB"/>
    <property type="match status" value="1"/>
</dbReference>
<gene>
    <name evidence="3" type="ORF">GYA93_20710</name>
</gene>
<feature type="region of interest" description="Disordered" evidence="1">
    <location>
        <begin position="379"/>
        <end position="413"/>
    </location>
</feature>
<keyword evidence="4" id="KW-1185">Reference proteome</keyword>
<feature type="compositionally biased region" description="Low complexity" evidence="1">
    <location>
        <begin position="449"/>
        <end position="463"/>
    </location>
</feature>